<accession>A0A9Q0KZG6</accession>
<feature type="compositionally biased region" description="Low complexity" evidence="1">
    <location>
        <begin position="314"/>
        <end position="327"/>
    </location>
</feature>
<evidence type="ECO:0000313" key="3">
    <source>
        <dbReference type="Proteomes" id="UP001141806"/>
    </source>
</evidence>
<dbReference type="PANTHER" id="PTHR36373:SF1">
    <property type="entry name" value="EXPRESSED PROTEIN"/>
    <property type="match status" value="1"/>
</dbReference>
<feature type="compositionally biased region" description="Basic and acidic residues" evidence="1">
    <location>
        <begin position="143"/>
        <end position="152"/>
    </location>
</feature>
<organism evidence="2 3">
    <name type="scientific">Protea cynaroides</name>
    <dbReference type="NCBI Taxonomy" id="273540"/>
    <lineage>
        <taxon>Eukaryota</taxon>
        <taxon>Viridiplantae</taxon>
        <taxon>Streptophyta</taxon>
        <taxon>Embryophyta</taxon>
        <taxon>Tracheophyta</taxon>
        <taxon>Spermatophyta</taxon>
        <taxon>Magnoliopsida</taxon>
        <taxon>Proteales</taxon>
        <taxon>Proteaceae</taxon>
        <taxon>Protea</taxon>
    </lineage>
</organism>
<gene>
    <name evidence="2" type="ORF">NE237_010312</name>
</gene>
<proteinExistence type="predicted"/>
<feature type="compositionally biased region" description="Basic and acidic residues" evidence="1">
    <location>
        <begin position="234"/>
        <end position="243"/>
    </location>
</feature>
<dbReference type="Proteomes" id="UP001141806">
    <property type="component" value="Unassembled WGS sequence"/>
</dbReference>
<feature type="region of interest" description="Disordered" evidence="1">
    <location>
        <begin position="300"/>
        <end position="327"/>
    </location>
</feature>
<reference evidence="2" key="1">
    <citation type="journal article" date="2023" name="Plant J.">
        <title>The genome of the king protea, Protea cynaroides.</title>
        <authorList>
            <person name="Chang J."/>
            <person name="Duong T.A."/>
            <person name="Schoeman C."/>
            <person name="Ma X."/>
            <person name="Roodt D."/>
            <person name="Barker N."/>
            <person name="Li Z."/>
            <person name="Van de Peer Y."/>
            <person name="Mizrachi E."/>
        </authorList>
    </citation>
    <scope>NUCLEOTIDE SEQUENCE</scope>
    <source>
        <tissue evidence="2">Young leaves</tissue>
    </source>
</reference>
<comment type="caution">
    <text evidence="2">The sequence shown here is derived from an EMBL/GenBank/DDBJ whole genome shotgun (WGS) entry which is preliminary data.</text>
</comment>
<keyword evidence="3" id="KW-1185">Reference proteome</keyword>
<evidence type="ECO:0000313" key="2">
    <source>
        <dbReference type="EMBL" id="KAJ4979532.1"/>
    </source>
</evidence>
<feature type="compositionally biased region" description="Polar residues" evidence="1">
    <location>
        <begin position="128"/>
        <end position="140"/>
    </location>
</feature>
<feature type="compositionally biased region" description="Basic and acidic residues" evidence="1">
    <location>
        <begin position="252"/>
        <end position="267"/>
    </location>
</feature>
<feature type="region of interest" description="Disordered" evidence="1">
    <location>
        <begin position="207"/>
        <end position="280"/>
    </location>
</feature>
<protein>
    <submittedName>
        <fullName evidence="2">Uncharacterized protein</fullName>
    </submittedName>
</protein>
<dbReference type="OrthoDB" id="1924112at2759"/>
<feature type="region of interest" description="Disordered" evidence="1">
    <location>
        <begin position="345"/>
        <end position="368"/>
    </location>
</feature>
<name>A0A9Q0KZG6_9MAGN</name>
<evidence type="ECO:0000256" key="1">
    <source>
        <dbReference type="SAM" id="MobiDB-lite"/>
    </source>
</evidence>
<feature type="region of interest" description="Disordered" evidence="1">
    <location>
        <begin position="93"/>
        <end position="174"/>
    </location>
</feature>
<dbReference type="EMBL" id="JAMYWD010000002">
    <property type="protein sequence ID" value="KAJ4979532.1"/>
    <property type="molecule type" value="Genomic_DNA"/>
</dbReference>
<sequence>MEPAKIDWKNVDSKFVEDEMYEHINAPTWIDFTAPEDYVDDEAWFCKPDCRHPKTVADFLKLPPSKPKHLRSASVSEIFPLGDWNRRDANLKKRGLMSSSNQPIPDPEVEKTTASKPPNKFNRENENKNPNFSTPQNHQSKIMKAEIKSSTEKKKHFNESPPLADSTESNRRPHLKSTLSARNLFGGRDILNQISEFCNELKKLTTRAKERENPEASNVKGSPPQLLSEIPSEWSERVKEKKPLLHVGEGSSETKEQKQRSTKRNEERNEETENIPIALDLKNVKRGDESLLMQVRTCPPSPQCFSSPRQALGPNKNTTTTTTTPLKPLRLKPTQGRGILQELKQSNTKQMKEEPGEGNAGSNKSISTATAAGAGTQVKSLDMFWFLKPCTFLSSVN</sequence>
<dbReference type="PANTHER" id="PTHR36373">
    <property type="entry name" value="EXPRESSED PROTEIN"/>
    <property type="match status" value="1"/>
</dbReference>
<dbReference type="AlphaFoldDB" id="A0A9Q0KZG6"/>